<gene>
    <name evidence="1" type="ORF">HPS56_11415</name>
</gene>
<comment type="caution">
    <text evidence="1">The sequence shown here is derived from an EMBL/GenBank/DDBJ whole genome shotgun (WGS) entry which is preliminary data.</text>
</comment>
<evidence type="ECO:0000313" key="1">
    <source>
        <dbReference type="EMBL" id="NPD92937.1"/>
    </source>
</evidence>
<proteinExistence type="predicted"/>
<evidence type="ECO:0000313" key="2">
    <source>
        <dbReference type="Proteomes" id="UP000714420"/>
    </source>
</evidence>
<reference evidence="1 2" key="1">
    <citation type="submission" date="2020-05" db="EMBL/GenBank/DDBJ databases">
        <title>Distinct polysaccharide utilization as determinants for interspecies competition between intestinal Prevotella spp.</title>
        <authorList>
            <person name="Galvez E.J.C."/>
            <person name="Iljazovic A."/>
            <person name="Strowig T."/>
        </authorList>
    </citation>
    <scope>NUCLEOTIDE SEQUENCE [LARGE SCALE GENOMIC DNA]</scope>
    <source>
        <strain evidence="1 2">PMUR</strain>
    </source>
</reference>
<keyword evidence="2" id="KW-1185">Reference proteome</keyword>
<name>A0ABX2ARS2_9BACT</name>
<protein>
    <submittedName>
        <fullName evidence="1">Transposase</fullName>
    </submittedName>
</protein>
<sequence>FRAALRGVTDIKFFLFRLTRLYA</sequence>
<accession>A0ABX2ARS2</accession>
<dbReference type="EMBL" id="JABKKF010000013">
    <property type="protein sequence ID" value="NPD92937.1"/>
    <property type="molecule type" value="Genomic_DNA"/>
</dbReference>
<feature type="non-terminal residue" evidence="1">
    <location>
        <position position="1"/>
    </location>
</feature>
<organism evidence="1 2">
    <name type="scientific">Xylanibacter muris</name>
    <dbReference type="NCBI Taxonomy" id="2736290"/>
    <lineage>
        <taxon>Bacteria</taxon>
        <taxon>Pseudomonadati</taxon>
        <taxon>Bacteroidota</taxon>
        <taxon>Bacteroidia</taxon>
        <taxon>Bacteroidales</taxon>
        <taxon>Prevotellaceae</taxon>
        <taxon>Xylanibacter</taxon>
    </lineage>
</organism>
<dbReference type="Proteomes" id="UP000714420">
    <property type="component" value="Unassembled WGS sequence"/>
</dbReference>